<evidence type="ECO:0000313" key="3">
    <source>
        <dbReference type="Proteomes" id="UP000447434"/>
    </source>
</evidence>
<organism evidence="2 3">
    <name type="scientific">Lupinus albus</name>
    <name type="common">White lupine</name>
    <name type="synonym">Lupinus termis</name>
    <dbReference type="NCBI Taxonomy" id="3870"/>
    <lineage>
        <taxon>Eukaryota</taxon>
        <taxon>Viridiplantae</taxon>
        <taxon>Streptophyta</taxon>
        <taxon>Embryophyta</taxon>
        <taxon>Tracheophyta</taxon>
        <taxon>Spermatophyta</taxon>
        <taxon>Magnoliopsida</taxon>
        <taxon>eudicotyledons</taxon>
        <taxon>Gunneridae</taxon>
        <taxon>Pentapetalae</taxon>
        <taxon>rosids</taxon>
        <taxon>fabids</taxon>
        <taxon>Fabales</taxon>
        <taxon>Fabaceae</taxon>
        <taxon>Papilionoideae</taxon>
        <taxon>50 kb inversion clade</taxon>
        <taxon>genistoids sensu lato</taxon>
        <taxon>core genistoids</taxon>
        <taxon>Genisteae</taxon>
        <taxon>Lupinus</taxon>
    </lineage>
</organism>
<dbReference type="GO" id="GO:0003677">
    <property type="term" value="F:DNA binding"/>
    <property type="evidence" value="ECO:0007669"/>
    <property type="project" value="InterPro"/>
</dbReference>
<gene>
    <name evidence="2" type="ORF">Lalb_Chr12g0206951</name>
</gene>
<proteinExistence type="predicted"/>
<dbReference type="OrthoDB" id="1301613at2759"/>
<dbReference type="Pfam" id="PF14372">
    <property type="entry name" value="hAT-like_RNase-H"/>
    <property type="match status" value="1"/>
</dbReference>
<dbReference type="Proteomes" id="UP000447434">
    <property type="component" value="Chromosome 12"/>
</dbReference>
<feature type="domain" description="hAT-like transposase RNase-H fold" evidence="1">
    <location>
        <begin position="2"/>
        <end position="46"/>
    </location>
</feature>
<dbReference type="InterPro" id="IPR025525">
    <property type="entry name" value="hAT-like_transposase_RNase-H"/>
</dbReference>
<accession>A0A6A4PNC6</accession>
<evidence type="ECO:0000313" key="2">
    <source>
        <dbReference type="EMBL" id="KAE9603111.1"/>
    </source>
</evidence>
<reference evidence="3" key="1">
    <citation type="journal article" date="2020" name="Nat. Commun.">
        <title>Genome sequence of the cluster root forming white lupin.</title>
        <authorList>
            <person name="Hufnagel B."/>
            <person name="Marques A."/>
            <person name="Soriano A."/>
            <person name="Marques L."/>
            <person name="Divol F."/>
            <person name="Doumas P."/>
            <person name="Sallet E."/>
            <person name="Mancinotti D."/>
            <person name="Carrere S."/>
            <person name="Marande W."/>
            <person name="Arribat S."/>
            <person name="Keller J."/>
            <person name="Huneau C."/>
            <person name="Blein T."/>
            <person name="Aime D."/>
            <person name="Laguerre M."/>
            <person name="Taylor J."/>
            <person name="Schubert V."/>
            <person name="Nelson M."/>
            <person name="Geu-Flores F."/>
            <person name="Crespi M."/>
            <person name="Gallardo-Guerrero K."/>
            <person name="Delaux P.-M."/>
            <person name="Salse J."/>
            <person name="Berges H."/>
            <person name="Guyot R."/>
            <person name="Gouzy J."/>
            <person name="Peret B."/>
        </authorList>
    </citation>
    <scope>NUCLEOTIDE SEQUENCE [LARGE SCALE GENOMIC DNA]</scope>
    <source>
        <strain evidence="3">cv. Amiga</strain>
    </source>
</reference>
<dbReference type="AlphaFoldDB" id="A0A6A4PNC6"/>
<dbReference type="EMBL" id="WOCE01000012">
    <property type="protein sequence ID" value="KAE9603111.1"/>
    <property type="molecule type" value="Genomic_DNA"/>
</dbReference>
<name>A0A6A4PNC6_LUPAL</name>
<comment type="caution">
    <text evidence="2">The sequence shown here is derived from an EMBL/GenBank/DDBJ whole genome shotgun (WGS) entry which is preliminary data.</text>
</comment>
<protein>
    <submittedName>
        <fullName evidence="2">Putative hAT-like transposase, RNase-H</fullName>
    </submittedName>
</protein>
<sequence length="109" mass="12980">MGVAIVLDARYKIALLEFYFDKLYDNDACTQVRKIRELCYDLMSDYIQGKISSENSFFFLNRIGTNDESLDEYDLFIERRRETRSSSFKNVLDHYSEEDVIKMTLNFDI</sequence>
<evidence type="ECO:0000259" key="1">
    <source>
        <dbReference type="Pfam" id="PF14372"/>
    </source>
</evidence>
<keyword evidence="3" id="KW-1185">Reference proteome</keyword>